<sequence length="36" mass="3710">MRTIPGPPSSDGASLSPTAIIEPFAFIPALTWATPV</sequence>
<proteinExistence type="predicted"/>
<accession>A0A6C0L250</accession>
<organism evidence="1">
    <name type="scientific">viral metagenome</name>
    <dbReference type="NCBI Taxonomy" id="1070528"/>
    <lineage>
        <taxon>unclassified sequences</taxon>
        <taxon>metagenomes</taxon>
        <taxon>organismal metagenomes</taxon>
    </lineage>
</organism>
<reference evidence="1" key="1">
    <citation type="journal article" date="2020" name="Nature">
        <title>Giant virus diversity and host interactions through global metagenomics.</title>
        <authorList>
            <person name="Schulz F."/>
            <person name="Roux S."/>
            <person name="Paez-Espino D."/>
            <person name="Jungbluth S."/>
            <person name="Walsh D.A."/>
            <person name="Denef V.J."/>
            <person name="McMahon K.D."/>
            <person name="Konstantinidis K.T."/>
            <person name="Eloe-Fadrosh E.A."/>
            <person name="Kyrpides N.C."/>
            <person name="Woyke T."/>
        </authorList>
    </citation>
    <scope>NUCLEOTIDE SEQUENCE</scope>
    <source>
        <strain evidence="1">GVMAG-S-ERX555907-63</strain>
    </source>
</reference>
<protein>
    <submittedName>
        <fullName evidence="1">Uncharacterized protein</fullName>
    </submittedName>
</protein>
<evidence type="ECO:0000313" key="1">
    <source>
        <dbReference type="EMBL" id="QHU22940.1"/>
    </source>
</evidence>
<name>A0A6C0L250_9ZZZZ</name>
<dbReference type="EMBL" id="MN741019">
    <property type="protein sequence ID" value="QHU22940.1"/>
    <property type="molecule type" value="Genomic_DNA"/>
</dbReference>
<dbReference type="AlphaFoldDB" id="A0A6C0L250"/>